<sequence>MDTEKNQPDLNFRLKSWKESFSQTALTPADIEELAEHLENSYTDMLELGLTESEAWLIATHRIGEPRVIREEFEKVNNHVPVNRNWLLLLWGAVSLLILQAIFIILPIMFQNRVLDYFKPSNNAEFMAKEYYTIAIILVLLFLLLIIRSGKFINGFTNSLTRYASLYAIIAVVAGLWSAFFSYIIFANYSGFKYADHNSGVSGGISFLMFGFYFPLIAITAFSTLRYFSSDTIALKNFSKKINWKHAFLLGLLAQTPVQFTHALPYNDGIRASVIILLSVILFMVIGWMVGQSKKGVLNLFTAQLPSMGIWITGTIVNEEARLIFFIFYIVKIIALFATYLWSKRQQTQTYLAT</sequence>
<feature type="transmembrane region" description="Helical" evidence="1">
    <location>
        <begin position="160"/>
        <end position="185"/>
    </location>
</feature>
<dbReference type="Proteomes" id="UP000253209">
    <property type="component" value="Unassembled WGS sequence"/>
</dbReference>
<dbReference type="OrthoDB" id="765662at2"/>
<feature type="transmembrane region" description="Helical" evidence="1">
    <location>
        <begin position="270"/>
        <end position="290"/>
    </location>
</feature>
<dbReference type="EMBL" id="QGDC01000002">
    <property type="protein sequence ID" value="RCH55866.1"/>
    <property type="molecule type" value="Genomic_DNA"/>
</dbReference>
<feature type="transmembrane region" description="Helical" evidence="1">
    <location>
        <begin position="246"/>
        <end position="264"/>
    </location>
</feature>
<name>A0A367GSN3_9SPHI</name>
<feature type="transmembrane region" description="Helical" evidence="1">
    <location>
        <begin position="323"/>
        <end position="342"/>
    </location>
</feature>
<evidence type="ECO:0000256" key="1">
    <source>
        <dbReference type="SAM" id="Phobius"/>
    </source>
</evidence>
<keyword evidence="1" id="KW-1133">Transmembrane helix</keyword>
<feature type="transmembrane region" description="Helical" evidence="1">
    <location>
        <begin position="205"/>
        <end position="225"/>
    </location>
</feature>
<accession>A0A367GSN3</accession>
<feature type="transmembrane region" description="Helical" evidence="1">
    <location>
        <begin position="297"/>
        <end position="317"/>
    </location>
</feature>
<organism evidence="2 3">
    <name type="scientific">Mucilaginibacter hurinus</name>
    <dbReference type="NCBI Taxonomy" id="2201324"/>
    <lineage>
        <taxon>Bacteria</taxon>
        <taxon>Pseudomonadati</taxon>
        <taxon>Bacteroidota</taxon>
        <taxon>Sphingobacteriia</taxon>
        <taxon>Sphingobacteriales</taxon>
        <taxon>Sphingobacteriaceae</taxon>
        <taxon>Mucilaginibacter</taxon>
    </lineage>
</organism>
<keyword evidence="1" id="KW-0812">Transmembrane</keyword>
<gene>
    <name evidence="2" type="ORF">DJ568_03690</name>
</gene>
<dbReference type="AlphaFoldDB" id="A0A367GSN3"/>
<evidence type="ECO:0000313" key="2">
    <source>
        <dbReference type="EMBL" id="RCH55866.1"/>
    </source>
</evidence>
<dbReference type="RefSeq" id="WP_114003902.1">
    <property type="nucleotide sequence ID" value="NZ_QGDC01000002.1"/>
</dbReference>
<keyword evidence="1" id="KW-0472">Membrane</keyword>
<feature type="transmembrane region" description="Helical" evidence="1">
    <location>
        <begin position="130"/>
        <end position="148"/>
    </location>
</feature>
<protein>
    <submittedName>
        <fullName evidence="2">Uncharacterized protein</fullName>
    </submittedName>
</protein>
<keyword evidence="3" id="KW-1185">Reference proteome</keyword>
<reference evidence="2 3" key="1">
    <citation type="submission" date="2018-05" db="EMBL/GenBank/DDBJ databases">
        <title>Mucilaginibacter hurinus sp. nov., isolated from briquette warehouse soil.</title>
        <authorList>
            <person name="Choi L."/>
        </authorList>
    </citation>
    <scope>NUCLEOTIDE SEQUENCE [LARGE SCALE GENOMIC DNA]</scope>
    <source>
        <strain evidence="2 3">ZR32</strain>
    </source>
</reference>
<comment type="caution">
    <text evidence="2">The sequence shown here is derived from an EMBL/GenBank/DDBJ whole genome shotgun (WGS) entry which is preliminary data.</text>
</comment>
<proteinExistence type="predicted"/>
<evidence type="ECO:0000313" key="3">
    <source>
        <dbReference type="Proteomes" id="UP000253209"/>
    </source>
</evidence>
<feature type="transmembrane region" description="Helical" evidence="1">
    <location>
        <begin position="86"/>
        <end position="110"/>
    </location>
</feature>